<comment type="similarity">
    <text evidence="1">Belongs to the aldehyde dehydrogenase family.</text>
</comment>
<evidence type="ECO:0000259" key="4">
    <source>
        <dbReference type="Pfam" id="PF00171"/>
    </source>
</evidence>
<dbReference type="EMBL" id="DSVI01000007">
    <property type="protein sequence ID" value="HGT47472.1"/>
    <property type="molecule type" value="Genomic_DNA"/>
</dbReference>
<dbReference type="SUPFAM" id="SSF53720">
    <property type="entry name" value="ALDH-like"/>
    <property type="match status" value="1"/>
</dbReference>
<keyword evidence="2" id="KW-0521">NADP</keyword>
<dbReference type="CDD" id="cd07100">
    <property type="entry name" value="ALDH_SSADH1_GabD1"/>
    <property type="match status" value="1"/>
</dbReference>
<sequence>MIQSINPANNKVIKTYQEISDIELSEVLSKMQIAFEDWKSKSFNYRASLMKTAGEILRSKREEYSKLMTLEMGKPIVQSRAEVDKCAWVCDYYADNAEKFLQDEIIQTDATKSFVTYQPLGVVLAVMPWNFPFWQVFRFAAPTLMAGNVGLLKHASNVSGCSLAIEEIFSEAGFPEFVFKSVILGSSRVKDLIADPIVQAVSLTGSVPAGKSVASAAGSNIKKTVLELGGSDPYVVLEDADLNEAVQTCVTSRLINGGQSCIAAKRFIVVEKVYDRFVELYVDFMKQKKMGDPFDESNDIGPQASVKLRDELHDQVLRSIKTGAKLLLGGFIPDSDGAYYPPTVLADVTPAMPAFDEELFGPVAAIIRAKDEEDAIALANKSVFGLGAAVFTKDIAKGEKIAREKLDAGSCFVNQFVRSDPRLPFGGIKESGYGRELSVFGIREFVNIKTVVVK</sequence>
<dbReference type="InterPro" id="IPR016160">
    <property type="entry name" value="Ald_DH_CS_CYS"/>
</dbReference>
<dbReference type="FunFam" id="3.40.309.10:FF:000010">
    <property type="entry name" value="Gamma-aminobutyraldehyde dehydrogenase"/>
    <property type="match status" value="1"/>
</dbReference>
<protein>
    <submittedName>
        <fullName evidence="5">NAD-dependent succinate-semialdehyde dehydrogenase</fullName>
    </submittedName>
</protein>
<dbReference type="PROSITE" id="PS00070">
    <property type="entry name" value="ALDEHYDE_DEHYDR_CYS"/>
    <property type="match status" value="1"/>
</dbReference>
<dbReference type="GO" id="GO:0004030">
    <property type="term" value="F:aldehyde dehydrogenase [NAD(P)+] activity"/>
    <property type="evidence" value="ECO:0007669"/>
    <property type="project" value="InterPro"/>
</dbReference>
<dbReference type="InterPro" id="IPR047110">
    <property type="entry name" value="GABD/Sad-like"/>
</dbReference>
<dbReference type="Gene3D" id="3.40.605.10">
    <property type="entry name" value="Aldehyde Dehydrogenase, Chain A, domain 1"/>
    <property type="match status" value="1"/>
</dbReference>
<dbReference type="Gene3D" id="3.40.309.10">
    <property type="entry name" value="Aldehyde Dehydrogenase, Chain A, domain 2"/>
    <property type="match status" value="1"/>
</dbReference>
<dbReference type="InterPro" id="IPR016162">
    <property type="entry name" value="Ald_DH_N"/>
</dbReference>
<feature type="domain" description="Aldehyde dehydrogenase" evidence="4">
    <location>
        <begin position="2"/>
        <end position="451"/>
    </location>
</feature>
<dbReference type="PANTHER" id="PTHR43217:SF1">
    <property type="entry name" value="SUCCINATE SEMIALDEHYDE DEHYDROGENASE [NAD(P)+] SAD"/>
    <property type="match status" value="1"/>
</dbReference>
<evidence type="ECO:0000313" key="5">
    <source>
        <dbReference type="EMBL" id="HGT47472.1"/>
    </source>
</evidence>
<dbReference type="InterPro" id="IPR015590">
    <property type="entry name" value="Aldehyde_DH_dom"/>
</dbReference>
<reference evidence="5" key="1">
    <citation type="journal article" date="2020" name="mSystems">
        <title>Genome- and Community-Level Interaction Insights into Carbon Utilization and Element Cycling Functions of Hydrothermarchaeota in Hydrothermal Sediment.</title>
        <authorList>
            <person name="Zhou Z."/>
            <person name="Liu Y."/>
            <person name="Xu W."/>
            <person name="Pan J."/>
            <person name="Luo Z.H."/>
            <person name="Li M."/>
        </authorList>
    </citation>
    <scope>NUCLEOTIDE SEQUENCE [LARGE SCALE GENOMIC DNA]</scope>
    <source>
        <strain evidence="5">SpSt-500</strain>
    </source>
</reference>
<evidence type="ECO:0000256" key="3">
    <source>
        <dbReference type="ARBA" id="ARBA00023002"/>
    </source>
</evidence>
<dbReference type="FunFam" id="3.40.605.10:FF:000012">
    <property type="entry name" value="NAD-dependent succinate-semialdehyde dehydrogenase"/>
    <property type="match status" value="1"/>
</dbReference>
<organism evidence="5">
    <name type="scientific">Ignavibacterium album</name>
    <dbReference type="NCBI Taxonomy" id="591197"/>
    <lineage>
        <taxon>Bacteria</taxon>
        <taxon>Pseudomonadati</taxon>
        <taxon>Ignavibacteriota</taxon>
        <taxon>Ignavibacteria</taxon>
        <taxon>Ignavibacteriales</taxon>
        <taxon>Ignavibacteriaceae</taxon>
        <taxon>Ignavibacterium</taxon>
    </lineage>
</organism>
<comment type="caution">
    <text evidence="5">The sequence shown here is derived from an EMBL/GenBank/DDBJ whole genome shotgun (WGS) entry which is preliminary data.</text>
</comment>
<dbReference type="AlphaFoldDB" id="A0A832G7G5"/>
<proteinExistence type="inferred from homology"/>
<keyword evidence="3" id="KW-0560">Oxidoreductase</keyword>
<gene>
    <name evidence="5" type="ORF">ENS56_05525</name>
</gene>
<dbReference type="InterPro" id="IPR016161">
    <property type="entry name" value="Ald_DH/histidinol_DH"/>
</dbReference>
<evidence type="ECO:0000256" key="1">
    <source>
        <dbReference type="ARBA" id="ARBA00009986"/>
    </source>
</evidence>
<dbReference type="PANTHER" id="PTHR43217">
    <property type="entry name" value="SUCCINATE SEMIALDEHYDE DEHYDROGENASE [NAD(P)+] SAD"/>
    <property type="match status" value="1"/>
</dbReference>
<name>A0A832G7G5_9BACT</name>
<dbReference type="InterPro" id="IPR016163">
    <property type="entry name" value="Ald_DH_C"/>
</dbReference>
<dbReference type="GO" id="GO:0004777">
    <property type="term" value="F:succinate-semialdehyde dehydrogenase (NAD+) activity"/>
    <property type="evidence" value="ECO:0007669"/>
    <property type="project" value="TreeGrafter"/>
</dbReference>
<dbReference type="InterPro" id="IPR044148">
    <property type="entry name" value="ALDH_GabD1-like"/>
</dbReference>
<evidence type="ECO:0000256" key="2">
    <source>
        <dbReference type="ARBA" id="ARBA00022857"/>
    </source>
</evidence>
<accession>A0A832G7G5</accession>
<dbReference type="Pfam" id="PF00171">
    <property type="entry name" value="Aldedh"/>
    <property type="match status" value="1"/>
</dbReference>